<proteinExistence type="predicted"/>
<accession>A0AC60PSZ8</accession>
<comment type="caution">
    <text evidence="1">The sequence shown here is derived from an EMBL/GenBank/DDBJ whole genome shotgun (WGS) entry which is preliminary data.</text>
</comment>
<organism evidence="1 2">
    <name type="scientific">Ixodes persulcatus</name>
    <name type="common">Taiga tick</name>
    <dbReference type="NCBI Taxonomy" id="34615"/>
    <lineage>
        <taxon>Eukaryota</taxon>
        <taxon>Metazoa</taxon>
        <taxon>Ecdysozoa</taxon>
        <taxon>Arthropoda</taxon>
        <taxon>Chelicerata</taxon>
        <taxon>Arachnida</taxon>
        <taxon>Acari</taxon>
        <taxon>Parasitiformes</taxon>
        <taxon>Ixodida</taxon>
        <taxon>Ixodoidea</taxon>
        <taxon>Ixodidae</taxon>
        <taxon>Ixodinae</taxon>
        <taxon>Ixodes</taxon>
    </lineage>
</organism>
<keyword evidence="2" id="KW-1185">Reference proteome</keyword>
<evidence type="ECO:0000313" key="2">
    <source>
        <dbReference type="Proteomes" id="UP000805193"/>
    </source>
</evidence>
<protein>
    <submittedName>
        <fullName evidence="1">Uncharacterized protein</fullName>
    </submittedName>
</protein>
<evidence type="ECO:0000313" key="1">
    <source>
        <dbReference type="EMBL" id="KAG0424094.1"/>
    </source>
</evidence>
<dbReference type="EMBL" id="JABSTQ010010015">
    <property type="protein sequence ID" value="KAG0424094.1"/>
    <property type="molecule type" value="Genomic_DNA"/>
</dbReference>
<name>A0AC60PSZ8_IXOPE</name>
<gene>
    <name evidence="1" type="ORF">HPB47_000153</name>
</gene>
<dbReference type="Proteomes" id="UP000805193">
    <property type="component" value="Unassembled WGS sequence"/>
</dbReference>
<sequence length="184" mass="20062">MKQSAVATAIPKRGGARLSRSHAKLLNLGQCSSRYKSVRRMSASPGRVGFHPEGPVDGVVVAATRSTWETARVFGETPDGEAEEEKSLSEMMKVATSDASEAEHHELFARPLKSVSRSCRSLWNKQGQSPVAAETIVKYCGRVLLRPVSTRWNSFFDALECILSLDAAGKDLDGLCRTLQVPPF</sequence>
<reference evidence="1 2" key="1">
    <citation type="journal article" date="2020" name="Cell">
        <title>Large-Scale Comparative Analyses of Tick Genomes Elucidate Their Genetic Diversity and Vector Capacities.</title>
        <authorList>
            <consortium name="Tick Genome and Microbiome Consortium (TIGMIC)"/>
            <person name="Jia N."/>
            <person name="Wang J."/>
            <person name="Shi W."/>
            <person name="Du L."/>
            <person name="Sun Y."/>
            <person name="Zhan W."/>
            <person name="Jiang J.F."/>
            <person name="Wang Q."/>
            <person name="Zhang B."/>
            <person name="Ji P."/>
            <person name="Bell-Sakyi L."/>
            <person name="Cui X.M."/>
            <person name="Yuan T.T."/>
            <person name="Jiang B.G."/>
            <person name="Yang W.F."/>
            <person name="Lam T.T."/>
            <person name="Chang Q.C."/>
            <person name="Ding S.J."/>
            <person name="Wang X.J."/>
            <person name="Zhu J.G."/>
            <person name="Ruan X.D."/>
            <person name="Zhao L."/>
            <person name="Wei J.T."/>
            <person name="Ye R.Z."/>
            <person name="Que T.C."/>
            <person name="Du C.H."/>
            <person name="Zhou Y.H."/>
            <person name="Cheng J.X."/>
            <person name="Dai P.F."/>
            <person name="Guo W.B."/>
            <person name="Han X.H."/>
            <person name="Huang E.J."/>
            <person name="Li L.F."/>
            <person name="Wei W."/>
            <person name="Gao Y.C."/>
            <person name="Liu J.Z."/>
            <person name="Shao H.Z."/>
            <person name="Wang X."/>
            <person name="Wang C.C."/>
            <person name="Yang T.C."/>
            <person name="Huo Q.B."/>
            <person name="Li W."/>
            <person name="Chen H.Y."/>
            <person name="Chen S.E."/>
            <person name="Zhou L.G."/>
            <person name="Ni X.B."/>
            <person name="Tian J.H."/>
            <person name="Sheng Y."/>
            <person name="Liu T."/>
            <person name="Pan Y.S."/>
            <person name="Xia L.Y."/>
            <person name="Li J."/>
            <person name="Zhao F."/>
            <person name="Cao W.C."/>
        </authorList>
    </citation>
    <scope>NUCLEOTIDE SEQUENCE [LARGE SCALE GENOMIC DNA]</scope>
    <source>
        <strain evidence="1">Iper-2018</strain>
    </source>
</reference>